<dbReference type="Gene3D" id="2.102.20.10">
    <property type="entry name" value="Beta-galactosidase, domain 2"/>
    <property type="match status" value="1"/>
</dbReference>
<comment type="caution">
    <text evidence="2">The sequence shown here is derived from an EMBL/GenBank/DDBJ whole genome shotgun (WGS) entry which is preliminary data.</text>
</comment>
<gene>
    <name evidence="2" type="ORF">DFH07DRAFT_776407</name>
</gene>
<sequence>MLWLTKPKLVLWGRATGGAFSYWSRPGYDPCYQLINEQFANVGASACVLRSHLKLSPGPQVYYTDNYASGGIQNLYMTYGHLRRPHPHAQTGRNQAPSVLPADYLVVGRVGVGQGTAFRASGDIYTTNRESPASGANFYVVRQATNTKMMDTEFALRVDTSSEGEIGIPNGESKVGWAFFWLESDIFGLQNGLAPAQTGFFGLGLGFWCSAKPKPGISACKPVCRLGKPVCSLSRETGLRIFLVPCGLFNESK</sequence>
<evidence type="ECO:0000313" key="3">
    <source>
        <dbReference type="Proteomes" id="UP001215280"/>
    </source>
</evidence>
<dbReference type="InterPro" id="IPR018954">
    <property type="entry name" value="Betagal_dom2"/>
</dbReference>
<dbReference type="InterPro" id="IPR037110">
    <property type="entry name" value="Betagal_dom2_sf"/>
</dbReference>
<reference evidence="2" key="1">
    <citation type="submission" date="2023-03" db="EMBL/GenBank/DDBJ databases">
        <title>Massive genome expansion in bonnet fungi (Mycena s.s.) driven by repeated elements and novel gene families across ecological guilds.</title>
        <authorList>
            <consortium name="Lawrence Berkeley National Laboratory"/>
            <person name="Harder C.B."/>
            <person name="Miyauchi S."/>
            <person name="Viragh M."/>
            <person name="Kuo A."/>
            <person name="Thoen E."/>
            <person name="Andreopoulos B."/>
            <person name="Lu D."/>
            <person name="Skrede I."/>
            <person name="Drula E."/>
            <person name="Henrissat B."/>
            <person name="Morin E."/>
            <person name="Kohler A."/>
            <person name="Barry K."/>
            <person name="LaButti K."/>
            <person name="Morin E."/>
            <person name="Salamov A."/>
            <person name="Lipzen A."/>
            <person name="Mereny Z."/>
            <person name="Hegedus B."/>
            <person name="Baldrian P."/>
            <person name="Stursova M."/>
            <person name="Weitz H."/>
            <person name="Taylor A."/>
            <person name="Grigoriev I.V."/>
            <person name="Nagy L.G."/>
            <person name="Martin F."/>
            <person name="Kauserud H."/>
        </authorList>
    </citation>
    <scope>NUCLEOTIDE SEQUENCE</scope>
    <source>
        <strain evidence="2">CBHHK188m</strain>
    </source>
</reference>
<dbReference type="EMBL" id="JARJLG010000099">
    <property type="protein sequence ID" value="KAJ7746104.1"/>
    <property type="molecule type" value="Genomic_DNA"/>
</dbReference>
<accession>A0AAD7IPE8</accession>
<dbReference type="SUPFAM" id="SSF51011">
    <property type="entry name" value="Glycosyl hydrolase domain"/>
    <property type="match status" value="1"/>
</dbReference>
<dbReference type="Gene3D" id="3.20.20.80">
    <property type="entry name" value="Glycosidases"/>
    <property type="match status" value="1"/>
</dbReference>
<proteinExistence type="predicted"/>
<keyword evidence="3" id="KW-1185">Reference proteome</keyword>
<name>A0AAD7IPE8_9AGAR</name>
<evidence type="ECO:0000313" key="2">
    <source>
        <dbReference type="EMBL" id="KAJ7746104.1"/>
    </source>
</evidence>
<organism evidence="2 3">
    <name type="scientific">Mycena maculata</name>
    <dbReference type="NCBI Taxonomy" id="230809"/>
    <lineage>
        <taxon>Eukaryota</taxon>
        <taxon>Fungi</taxon>
        <taxon>Dikarya</taxon>
        <taxon>Basidiomycota</taxon>
        <taxon>Agaricomycotina</taxon>
        <taxon>Agaricomycetes</taxon>
        <taxon>Agaricomycetidae</taxon>
        <taxon>Agaricales</taxon>
        <taxon>Marasmiineae</taxon>
        <taxon>Mycenaceae</taxon>
        <taxon>Mycena</taxon>
    </lineage>
</organism>
<feature type="domain" description="Beta-galactosidase" evidence="1">
    <location>
        <begin position="112"/>
        <end position="172"/>
    </location>
</feature>
<dbReference type="Pfam" id="PF10435">
    <property type="entry name" value="BetaGal_dom2"/>
    <property type="match status" value="1"/>
</dbReference>
<dbReference type="AlphaFoldDB" id="A0AAD7IPE8"/>
<dbReference type="Proteomes" id="UP001215280">
    <property type="component" value="Unassembled WGS sequence"/>
</dbReference>
<evidence type="ECO:0000259" key="1">
    <source>
        <dbReference type="Pfam" id="PF10435"/>
    </source>
</evidence>
<protein>
    <recommendedName>
        <fullName evidence="1">Beta-galactosidase domain-containing protein</fullName>
    </recommendedName>
</protein>